<organism evidence="2 3">
    <name type="scientific">Candidatus Roizmanbacteria bacterium RIFCSPHIGHO2_02_FULL_38_11</name>
    <dbReference type="NCBI Taxonomy" id="1802039"/>
    <lineage>
        <taxon>Bacteria</taxon>
        <taxon>Candidatus Roizmaniibacteriota</taxon>
    </lineage>
</organism>
<reference evidence="2 3" key="1">
    <citation type="journal article" date="2016" name="Nat. Commun.">
        <title>Thousands of microbial genomes shed light on interconnected biogeochemical processes in an aquifer system.</title>
        <authorList>
            <person name="Anantharaman K."/>
            <person name="Brown C.T."/>
            <person name="Hug L.A."/>
            <person name="Sharon I."/>
            <person name="Castelle C.J."/>
            <person name="Probst A.J."/>
            <person name="Thomas B.C."/>
            <person name="Singh A."/>
            <person name="Wilkins M.J."/>
            <person name="Karaoz U."/>
            <person name="Brodie E.L."/>
            <person name="Williams K.H."/>
            <person name="Hubbard S.S."/>
            <person name="Banfield J.F."/>
        </authorList>
    </citation>
    <scope>NUCLEOTIDE SEQUENCE [LARGE SCALE GENOMIC DNA]</scope>
</reference>
<dbReference type="EMBL" id="MFZO01000051">
    <property type="protein sequence ID" value="OGK23140.1"/>
    <property type="molecule type" value="Genomic_DNA"/>
</dbReference>
<dbReference type="Proteomes" id="UP000177913">
    <property type="component" value="Unassembled WGS sequence"/>
</dbReference>
<gene>
    <name evidence="2" type="ORF">A3C25_03800</name>
</gene>
<feature type="domain" description="CMP/dCMP-type deaminase" evidence="1">
    <location>
        <begin position="6"/>
        <end position="127"/>
    </location>
</feature>
<evidence type="ECO:0000313" key="2">
    <source>
        <dbReference type="EMBL" id="OGK23140.1"/>
    </source>
</evidence>
<dbReference type="SUPFAM" id="SSF53927">
    <property type="entry name" value="Cytidine deaminase-like"/>
    <property type="match status" value="1"/>
</dbReference>
<dbReference type="Gene3D" id="3.40.140.10">
    <property type="entry name" value="Cytidine Deaminase, domain 2"/>
    <property type="match status" value="1"/>
</dbReference>
<dbReference type="InterPro" id="IPR002125">
    <property type="entry name" value="CMP_dCMP_dom"/>
</dbReference>
<dbReference type="PROSITE" id="PS51747">
    <property type="entry name" value="CYT_DCMP_DEAMINASES_2"/>
    <property type="match status" value="1"/>
</dbReference>
<dbReference type="PANTHER" id="PTHR11079:SF161">
    <property type="entry name" value="CMP_DCMP-TYPE DEAMINASE DOMAIN-CONTAINING PROTEIN"/>
    <property type="match status" value="1"/>
</dbReference>
<dbReference type="GO" id="GO:0006152">
    <property type="term" value="P:purine nucleoside catabolic process"/>
    <property type="evidence" value="ECO:0007669"/>
    <property type="project" value="TreeGrafter"/>
</dbReference>
<protein>
    <recommendedName>
        <fullName evidence="1">CMP/dCMP-type deaminase domain-containing protein</fullName>
    </recommendedName>
</protein>
<comment type="caution">
    <text evidence="2">The sequence shown here is derived from an EMBL/GenBank/DDBJ whole genome shotgun (WGS) entry which is preliminary data.</text>
</comment>
<accession>A0A1F7GVQ9</accession>
<proteinExistence type="predicted"/>
<name>A0A1F7GVQ9_9BACT</name>
<dbReference type="PANTHER" id="PTHR11079">
    <property type="entry name" value="CYTOSINE DEAMINASE FAMILY MEMBER"/>
    <property type="match status" value="1"/>
</dbReference>
<dbReference type="Pfam" id="PF00383">
    <property type="entry name" value="dCMP_cyt_deam_1"/>
    <property type="match status" value="1"/>
</dbReference>
<evidence type="ECO:0000259" key="1">
    <source>
        <dbReference type="PROSITE" id="PS51747"/>
    </source>
</evidence>
<evidence type="ECO:0000313" key="3">
    <source>
        <dbReference type="Proteomes" id="UP000177913"/>
    </source>
</evidence>
<sequence length="156" mass="18108">MTSEEEIMKQLIDYAHEKIEKNNAYPFCAFIVKNGVIISRGYNLRVNAYGDKTMHGEMEAIKKACKSLHAGVFLKGYSLYSTCEPCLACFDSALWSGINKFIFSVSHVDYPNYFNDHPYHIEDYEKDNPDEITVIRDILRQKGKELFKKAKQKYGW</sequence>
<dbReference type="AlphaFoldDB" id="A0A1F7GVQ9"/>
<dbReference type="InterPro" id="IPR016193">
    <property type="entry name" value="Cytidine_deaminase-like"/>
</dbReference>
<dbReference type="CDD" id="cd01285">
    <property type="entry name" value="nucleoside_deaminase"/>
    <property type="match status" value="1"/>
</dbReference>
<dbReference type="GO" id="GO:0047974">
    <property type="term" value="F:guanosine deaminase activity"/>
    <property type="evidence" value="ECO:0007669"/>
    <property type="project" value="TreeGrafter"/>
</dbReference>